<gene>
    <name evidence="1" type="ORF">GFL91_27895</name>
</gene>
<name>A0A8I2GT46_RHILV</name>
<comment type="caution">
    <text evidence="1">The sequence shown here is derived from an EMBL/GenBank/DDBJ whole genome shotgun (WGS) entry which is preliminary data.</text>
</comment>
<dbReference type="EMBL" id="WIEZ01000018">
    <property type="protein sequence ID" value="NKM48710.1"/>
    <property type="molecule type" value="Genomic_DNA"/>
</dbReference>
<proteinExistence type="predicted"/>
<sequence length="110" mass="12430">MKVEVWRPACWPVWHNLDLVRDYNDHHLVSRTRGDVATYMMLSGVDVYMLGAVADPQTRTQMTMLPRFKPPSTGASQFFVVTVRLTIAGESRLPLLECTNDFECLGTGGR</sequence>
<evidence type="ECO:0000313" key="1">
    <source>
        <dbReference type="EMBL" id="NKM48710.1"/>
    </source>
</evidence>
<reference evidence="1" key="1">
    <citation type="submission" date="2019-10" db="EMBL/GenBank/DDBJ databases">
        <title>Rhizobium leguminosarum symbiovar viciae collection.</title>
        <authorList>
            <person name="Boivin S."/>
            <person name="Lepetit M."/>
        </authorList>
    </citation>
    <scope>NUCLEOTIDE SEQUENCE</scope>
    <source>
        <strain evidence="1">L143</strain>
    </source>
</reference>
<dbReference type="AlphaFoldDB" id="A0A8I2GT46"/>
<evidence type="ECO:0000313" key="2">
    <source>
        <dbReference type="Proteomes" id="UP000662259"/>
    </source>
</evidence>
<protein>
    <submittedName>
        <fullName evidence="1">Uncharacterized protein</fullName>
    </submittedName>
</protein>
<dbReference type="RefSeq" id="WP_168276992.1">
    <property type="nucleotide sequence ID" value="NZ_WIEZ01000018.1"/>
</dbReference>
<organism evidence="1 2">
    <name type="scientific">Rhizobium leguminosarum bv. viciae</name>
    <dbReference type="NCBI Taxonomy" id="387"/>
    <lineage>
        <taxon>Bacteria</taxon>
        <taxon>Pseudomonadati</taxon>
        <taxon>Pseudomonadota</taxon>
        <taxon>Alphaproteobacteria</taxon>
        <taxon>Hyphomicrobiales</taxon>
        <taxon>Rhizobiaceae</taxon>
        <taxon>Rhizobium/Agrobacterium group</taxon>
        <taxon>Rhizobium</taxon>
    </lineage>
</organism>
<accession>A0A8I2GT46</accession>
<dbReference type="Proteomes" id="UP000662259">
    <property type="component" value="Unassembled WGS sequence"/>
</dbReference>